<dbReference type="PANTHER" id="PTHR10509:SF14">
    <property type="entry name" value="CAFFEOYL-COA O-METHYLTRANSFERASE 3-RELATED"/>
    <property type="match status" value="1"/>
</dbReference>
<sequence length="202" mass="21763">MALDACLAANSDAGLPPIDVSIAQGRMLELLVRANRAQNILEIGTLGGFSAICLARGLGDSGKLLTLELEPGYAAVARRNIDNAGQGDRVEILVGDATSTLQGLLEQGRVPFDLVFVDADKENYAAYLDYALKLSRPGALLIFDNVVREGRVVDPQSEDPKVPGTRKLYEMLKNHPKLDATAIQTVGAKKWDGFLMAVVREE</sequence>
<comment type="caution">
    <text evidence="4">The sequence shown here is derived from an EMBL/GenBank/DDBJ whole genome shotgun (WGS) entry which is preliminary data.</text>
</comment>
<evidence type="ECO:0000256" key="3">
    <source>
        <dbReference type="ARBA" id="ARBA00022691"/>
    </source>
</evidence>
<dbReference type="Proteomes" id="UP000652427">
    <property type="component" value="Unassembled WGS sequence"/>
</dbReference>
<evidence type="ECO:0000313" key="4">
    <source>
        <dbReference type="EMBL" id="NVD27504.1"/>
    </source>
</evidence>
<dbReference type="PROSITE" id="PS51682">
    <property type="entry name" value="SAM_OMT_I"/>
    <property type="match status" value="1"/>
</dbReference>
<organism evidence="4 5">
    <name type="scientific">Parasphingorhabdus flavimaris</name>
    <dbReference type="NCBI Taxonomy" id="266812"/>
    <lineage>
        <taxon>Bacteria</taxon>
        <taxon>Pseudomonadati</taxon>
        <taxon>Pseudomonadota</taxon>
        <taxon>Alphaproteobacteria</taxon>
        <taxon>Sphingomonadales</taxon>
        <taxon>Sphingomonadaceae</taxon>
        <taxon>Parasphingorhabdus</taxon>
    </lineage>
</organism>
<gene>
    <name evidence="4" type="ORF">HUO14_06260</name>
</gene>
<accession>A0ABX2N1D6</accession>
<protein>
    <submittedName>
        <fullName evidence="4">O-methyltransferase</fullName>
    </submittedName>
</protein>
<keyword evidence="1" id="KW-0489">Methyltransferase</keyword>
<dbReference type="InterPro" id="IPR002935">
    <property type="entry name" value="SAM_O-MeTrfase"/>
</dbReference>
<dbReference type="Pfam" id="PF01596">
    <property type="entry name" value="Methyltransf_3"/>
    <property type="match status" value="1"/>
</dbReference>
<proteinExistence type="predicted"/>
<dbReference type="EMBL" id="JABWMH010000002">
    <property type="protein sequence ID" value="NVD27504.1"/>
    <property type="molecule type" value="Genomic_DNA"/>
</dbReference>
<evidence type="ECO:0000313" key="5">
    <source>
        <dbReference type="Proteomes" id="UP000652427"/>
    </source>
</evidence>
<evidence type="ECO:0000256" key="2">
    <source>
        <dbReference type="ARBA" id="ARBA00022679"/>
    </source>
</evidence>
<keyword evidence="2" id="KW-0808">Transferase</keyword>
<name>A0ABX2N1D6_9SPHN</name>
<evidence type="ECO:0000256" key="1">
    <source>
        <dbReference type="ARBA" id="ARBA00022603"/>
    </source>
</evidence>
<dbReference type="Gene3D" id="3.40.50.150">
    <property type="entry name" value="Vaccinia Virus protein VP39"/>
    <property type="match status" value="1"/>
</dbReference>
<dbReference type="PANTHER" id="PTHR10509">
    <property type="entry name" value="O-METHYLTRANSFERASE-RELATED"/>
    <property type="match status" value="1"/>
</dbReference>
<dbReference type="InterPro" id="IPR050362">
    <property type="entry name" value="Cation-dep_OMT"/>
</dbReference>
<dbReference type="InterPro" id="IPR029063">
    <property type="entry name" value="SAM-dependent_MTases_sf"/>
</dbReference>
<reference evidence="4 5" key="1">
    <citation type="submission" date="2020-06" db="EMBL/GenBank/DDBJ databases">
        <authorList>
            <person name="Kim S.-J."/>
            <person name="Park S.-J."/>
        </authorList>
    </citation>
    <scope>NUCLEOTIDE SEQUENCE [LARGE SCALE GENOMIC DNA]</scope>
    <source>
        <strain evidence="4 5">SW-151</strain>
    </source>
</reference>
<keyword evidence="5" id="KW-1185">Reference proteome</keyword>
<keyword evidence="3" id="KW-0949">S-adenosyl-L-methionine</keyword>
<dbReference type="CDD" id="cd02440">
    <property type="entry name" value="AdoMet_MTases"/>
    <property type="match status" value="1"/>
</dbReference>
<dbReference type="SUPFAM" id="SSF53335">
    <property type="entry name" value="S-adenosyl-L-methionine-dependent methyltransferases"/>
    <property type="match status" value="1"/>
</dbReference>